<reference evidence="1" key="1">
    <citation type="submission" date="2014-09" db="EMBL/GenBank/DDBJ databases">
        <authorList>
            <person name="Magalhaes I.L.F."/>
            <person name="Oliveira U."/>
            <person name="Santos F.R."/>
            <person name="Vidigal T.H.D.A."/>
            <person name="Brescovit A.D."/>
            <person name="Santos A.J."/>
        </authorList>
    </citation>
    <scope>NUCLEOTIDE SEQUENCE</scope>
    <source>
        <tissue evidence="1">Shoot tissue taken approximately 20 cm above the soil surface</tissue>
    </source>
</reference>
<accession>A0A0A9AC03</accession>
<sequence length="22" mass="2367">MTCSESTLLLANNKQSPTQQTA</sequence>
<dbReference type="EMBL" id="GBRH01249294">
    <property type="protein sequence ID" value="JAD48601.1"/>
    <property type="molecule type" value="Transcribed_RNA"/>
</dbReference>
<dbReference type="AlphaFoldDB" id="A0A0A9AC03"/>
<organism evidence="1">
    <name type="scientific">Arundo donax</name>
    <name type="common">Giant reed</name>
    <name type="synonym">Donax arundinaceus</name>
    <dbReference type="NCBI Taxonomy" id="35708"/>
    <lineage>
        <taxon>Eukaryota</taxon>
        <taxon>Viridiplantae</taxon>
        <taxon>Streptophyta</taxon>
        <taxon>Embryophyta</taxon>
        <taxon>Tracheophyta</taxon>
        <taxon>Spermatophyta</taxon>
        <taxon>Magnoliopsida</taxon>
        <taxon>Liliopsida</taxon>
        <taxon>Poales</taxon>
        <taxon>Poaceae</taxon>
        <taxon>PACMAD clade</taxon>
        <taxon>Arundinoideae</taxon>
        <taxon>Arundineae</taxon>
        <taxon>Arundo</taxon>
    </lineage>
</organism>
<proteinExistence type="predicted"/>
<evidence type="ECO:0000313" key="1">
    <source>
        <dbReference type="EMBL" id="JAD48601.1"/>
    </source>
</evidence>
<protein>
    <submittedName>
        <fullName evidence="1">Uncharacterized protein</fullName>
    </submittedName>
</protein>
<name>A0A0A9AC03_ARUDO</name>
<reference evidence="1" key="2">
    <citation type="journal article" date="2015" name="Data Brief">
        <title>Shoot transcriptome of the giant reed, Arundo donax.</title>
        <authorList>
            <person name="Barrero R.A."/>
            <person name="Guerrero F.D."/>
            <person name="Moolhuijzen P."/>
            <person name="Goolsby J.A."/>
            <person name="Tidwell J."/>
            <person name="Bellgard S.E."/>
            <person name="Bellgard M.I."/>
        </authorList>
    </citation>
    <scope>NUCLEOTIDE SEQUENCE</scope>
    <source>
        <tissue evidence="1">Shoot tissue taken approximately 20 cm above the soil surface</tissue>
    </source>
</reference>